<evidence type="ECO:0000313" key="7">
    <source>
        <dbReference type="Proteomes" id="UP000734823"/>
    </source>
</evidence>
<reference evidence="6 7" key="1">
    <citation type="submission" date="2020-06" db="EMBL/GenBank/DDBJ databases">
        <title>Actinokineospora xiongansis sp. nov., isolated from soil of Baiyangdian.</title>
        <authorList>
            <person name="Zhang X."/>
        </authorList>
    </citation>
    <scope>NUCLEOTIDE SEQUENCE [LARGE SCALE GENOMIC DNA]</scope>
    <source>
        <strain evidence="6 7">HBU206404</strain>
    </source>
</reference>
<proteinExistence type="predicted"/>
<dbReference type="Proteomes" id="UP000734823">
    <property type="component" value="Unassembled WGS sequence"/>
</dbReference>
<keyword evidence="2" id="KW-0442">Lipid degradation</keyword>
<accession>A0ABR7LAP8</accession>
<sequence>MRKRLIALGFAAAVAATVPVVGDAMAADCPPAPSNWAAPGPFPVTVEAGGAAHTLYRPAELGGCGTHAVIIWGNGTGATPTSYDALLRHFASHGFIVAAANTKQSGSGREMLAGLDHLATRNNTAGDAYAGKVDLTRVAATGHSQGGGGAIAAGGDPRVDTTVPIEPGPQGDVAALHGPTFFLAGQFDWIVSPRLLVYPRYQKATHIPAVYGELAGAGHFTAARDGGGFRGPVTAWFRAQLLGDERARAEFSGTNCGYCASRVWSRFERNAQARS</sequence>
<dbReference type="Pfam" id="PF12740">
    <property type="entry name" value="PETase"/>
    <property type="match status" value="1"/>
</dbReference>
<keyword evidence="4" id="KW-0732">Signal</keyword>
<dbReference type="Gene3D" id="3.40.50.1820">
    <property type="entry name" value="alpha/beta hydrolase"/>
    <property type="match status" value="1"/>
</dbReference>
<evidence type="ECO:0000256" key="3">
    <source>
        <dbReference type="ARBA" id="ARBA00023098"/>
    </source>
</evidence>
<feature type="chain" id="PRO_5046973705" evidence="4">
    <location>
        <begin position="27"/>
        <end position="275"/>
    </location>
</feature>
<dbReference type="RefSeq" id="WP_187222825.1">
    <property type="nucleotide sequence ID" value="NZ_JABVED010000012.1"/>
</dbReference>
<evidence type="ECO:0000313" key="6">
    <source>
        <dbReference type="EMBL" id="MBC6449791.1"/>
    </source>
</evidence>
<name>A0ABR7LAP8_9PSEU</name>
<gene>
    <name evidence="6" type="ORF">GPZ80_21770</name>
</gene>
<dbReference type="PANTHER" id="PTHR10272:SF0">
    <property type="entry name" value="PLATELET-ACTIVATING FACTOR ACETYLHYDROLASE"/>
    <property type="match status" value="1"/>
</dbReference>
<feature type="domain" description="PET hydrolase/cutinase-like" evidence="5">
    <location>
        <begin position="39"/>
        <end position="247"/>
    </location>
</feature>
<dbReference type="InterPro" id="IPR041127">
    <property type="entry name" value="PET_hydrolase/cutinase-like"/>
</dbReference>
<comment type="caution">
    <text evidence="6">The sequence shown here is derived from an EMBL/GenBank/DDBJ whole genome shotgun (WGS) entry which is preliminary data.</text>
</comment>
<dbReference type="SUPFAM" id="SSF53474">
    <property type="entry name" value="alpha/beta-Hydrolases"/>
    <property type="match status" value="1"/>
</dbReference>
<dbReference type="InterPro" id="IPR029058">
    <property type="entry name" value="AB_hydrolase_fold"/>
</dbReference>
<protein>
    <submittedName>
        <fullName evidence="6">Acetylxylan esterase</fullName>
    </submittedName>
</protein>
<evidence type="ECO:0000259" key="5">
    <source>
        <dbReference type="Pfam" id="PF12740"/>
    </source>
</evidence>
<evidence type="ECO:0000256" key="4">
    <source>
        <dbReference type="SAM" id="SignalP"/>
    </source>
</evidence>
<feature type="signal peptide" evidence="4">
    <location>
        <begin position="1"/>
        <end position="26"/>
    </location>
</feature>
<organism evidence="6 7">
    <name type="scientific">Actinokineospora xionganensis</name>
    <dbReference type="NCBI Taxonomy" id="2684470"/>
    <lineage>
        <taxon>Bacteria</taxon>
        <taxon>Bacillati</taxon>
        <taxon>Actinomycetota</taxon>
        <taxon>Actinomycetes</taxon>
        <taxon>Pseudonocardiales</taxon>
        <taxon>Pseudonocardiaceae</taxon>
        <taxon>Actinokineospora</taxon>
    </lineage>
</organism>
<dbReference type="PANTHER" id="PTHR10272">
    <property type="entry name" value="PLATELET-ACTIVATING FACTOR ACETYLHYDROLASE"/>
    <property type="match status" value="1"/>
</dbReference>
<dbReference type="EMBL" id="JABVED010000012">
    <property type="protein sequence ID" value="MBC6449791.1"/>
    <property type="molecule type" value="Genomic_DNA"/>
</dbReference>
<keyword evidence="7" id="KW-1185">Reference proteome</keyword>
<evidence type="ECO:0000256" key="2">
    <source>
        <dbReference type="ARBA" id="ARBA00022963"/>
    </source>
</evidence>
<keyword evidence="3" id="KW-0443">Lipid metabolism</keyword>
<evidence type="ECO:0000256" key="1">
    <source>
        <dbReference type="ARBA" id="ARBA00022801"/>
    </source>
</evidence>
<keyword evidence="1" id="KW-0378">Hydrolase</keyword>